<accession>A0A4V1KIA2</accession>
<dbReference type="EMBL" id="RYFI01000019">
    <property type="protein sequence ID" value="RXF69982.1"/>
    <property type="molecule type" value="Genomic_DNA"/>
</dbReference>
<keyword evidence="2" id="KW-1185">Reference proteome</keyword>
<proteinExistence type="predicted"/>
<gene>
    <name evidence="1" type="ORF">EK403_17815</name>
</gene>
<evidence type="ECO:0000313" key="1">
    <source>
        <dbReference type="EMBL" id="RXF69982.1"/>
    </source>
</evidence>
<protein>
    <submittedName>
        <fullName evidence="1">Uncharacterized protein</fullName>
    </submittedName>
</protein>
<comment type="caution">
    <text evidence="1">The sequence shown here is derived from an EMBL/GenBank/DDBJ whole genome shotgun (WGS) entry which is preliminary data.</text>
</comment>
<name>A0A4V1KIA2_9HYPH</name>
<reference evidence="1 2" key="1">
    <citation type="submission" date="2018-12" db="EMBL/GenBank/DDBJ databases">
        <title>bacterium Hansschlegelia zhihuaiae S113.</title>
        <authorList>
            <person name="He J."/>
        </authorList>
    </citation>
    <scope>NUCLEOTIDE SEQUENCE [LARGE SCALE GENOMIC DNA]</scope>
    <source>
        <strain evidence="1 2">S 113</strain>
    </source>
</reference>
<sequence>MSKPTYIVNADANDLEGWTCESLAKALVSPLAEHDVEVVSRPRESGLAGLPGDHDLGFASQVDRIVEAVIVDGPQL</sequence>
<dbReference type="Proteomes" id="UP000289708">
    <property type="component" value="Unassembled WGS sequence"/>
</dbReference>
<organism evidence="1 2">
    <name type="scientific">Hansschlegelia zhihuaiae</name>
    <dbReference type="NCBI Taxonomy" id="405005"/>
    <lineage>
        <taxon>Bacteria</taxon>
        <taxon>Pseudomonadati</taxon>
        <taxon>Pseudomonadota</taxon>
        <taxon>Alphaproteobacteria</taxon>
        <taxon>Hyphomicrobiales</taxon>
        <taxon>Methylopilaceae</taxon>
        <taxon>Hansschlegelia</taxon>
    </lineage>
</organism>
<dbReference type="RefSeq" id="WP_128778812.1">
    <property type="nucleotide sequence ID" value="NZ_RYFI01000019.1"/>
</dbReference>
<dbReference type="AlphaFoldDB" id="A0A4V1KIA2"/>
<evidence type="ECO:0000313" key="2">
    <source>
        <dbReference type="Proteomes" id="UP000289708"/>
    </source>
</evidence>